<sequence>FGYLPPLPVPLKTAVPETSRQKNFLRILGLSWNGSSSALFSRPRILALCDFIDKLSRQTSISTDEWDLSRENRASVAFTSRFRLIKEVLGPDGPLFMLDLNEHATVKWILTLTTAAHALLVCRLHPQFREDDIAVYLLRRGIPFCTLQDAETLQERPRLDINPFQYPYRPHGYVFDISDYAAYIDRCRYVILHRSSGRAVLLRGG</sequence>
<dbReference type="EMBL" id="KN817578">
    <property type="protein sequence ID" value="KJA19412.1"/>
    <property type="molecule type" value="Genomic_DNA"/>
</dbReference>
<gene>
    <name evidence="1" type="ORF">HYPSUDRAFT_113718</name>
</gene>
<evidence type="ECO:0000313" key="2">
    <source>
        <dbReference type="Proteomes" id="UP000054270"/>
    </source>
</evidence>
<feature type="non-terminal residue" evidence="1">
    <location>
        <position position="1"/>
    </location>
</feature>
<dbReference type="OrthoDB" id="3270336at2759"/>
<evidence type="ECO:0000313" key="1">
    <source>
        <dbReference type="EMBL" id="KJA19412.1"/>
    </source>
</evidence>
<keyword evidence="2" id="KW-1185">Reference proteome</keyword>
<accession>A0A0D2KY06</accession>
<name>A0A0D2KY06_HYPSF</name>
<dbReference type="STRING" id="945553.A0A0D2KY06"/>
<proteinExistence type="predicted"/>
<reference evidence="2" key="1">
    <citation type="submission" date="2014-04" db="EMBL/GenBank/DDBJ databases">
        <title>Evolutionary Origins and Diversification of the Mycorrhizal Mutualists.</title>
        <authorList>
            <consortium name="DOE Joint Genome Institute"/>
            <consortium name="Mycorrhizal Genomics Consortium"/>
            <person name="Kohler A."/>
            <person name="Kuo A."/>
            <person name="Nagy L.G."/>
            <person name="Floudas D."/>
            <person name="Copeland A."/>
            <person name="Barry K.W."/>
            <person name="Cichocki N."/>
            <person name="Veneault-Fourrey C."/>
            <person name="LaButti K."/>
            <person name="Lindquist E.A."/>
            <person name="Lipzen A."/>
            <person name="Lundell T."/>
            <person name="Morin E."/>
            <person name="Murat C."/>
            <person name="Riley R."/>
            <person name="Ohm R."/>
            <person name="Sun H."/>
            <person name="Tunlid A."/>
            <person name="Henrissat B."/>
            <person name="Grigoriev I.V."/>
            <person name="Hibbett D.S."/>
            <person name="Martin F."/>
        </authorList>
    </citation>
    <scope>NUCLEOTIDE SEQUENCE [LARGE SCALE GENOMIC DNA]</scope>
    <source>
        <strain evidence="2">FD-334 SS-4</strain>
    </source>
</reference>
<feature type="non-terminal residue" evidence="1">
    <location>
        <position position="205"/>
    </location>
</feature>
<dbReference type="Proteomes" id="UP000054270">
    <property type="component" value="Unassembled WGS sequence"/>
</dbReference>
<organism evidence="1 2">
    <name type="scientific">Hypholoma sublateritium (strain FD-334 SS-4)</name>
    <dbReference type="NCBI Taxonomy" id="945553"/>
    <lineage>
        <taxon>Eukaryota</taxon>
        <taxon>Fungi</taxon>
        <taxon>Dikarya</taxon>
        <taxon>Basidiomycota</taxon>
        <taxon>Agaricomycotina</taxon>
        <taxon>Agaricomycetes</taxon>
        <taxon>Agaricomycetidae</taxon>
        <taxon>Agaricales</taxon>
        <taxon>Agaricineae</taxon>
        <taxon>Strophariaceae</taxon>
        <taxon>Hypholoma</taxon>
    </lineage>
</organism>
<dbReference type="AlphaFoldDB" id="A0A0D2KY06"/>
<protein>
    <submittedName>
        <fullName evidence="1">Uncharacterized protein</fullName>
    </submittedName>
</protein>